<protein>
    <submittedName>
        <fullName evidence="1">Uncharacterized protein</fullName>
    </submittedName>
</protein>
<dbReference type="EMBL" id="CP013015">
    <property type="protein sequence ID" value="AMM40698.1"/>
    <property type="molecule type" value="Genomic_DNA"/>
</dbReference>
<proteinExistence type="predicted"/>
<evidence type="ECO:0000313" key="1">
    <source>
        <dbReference type="EMBL" id="AMM40698.1"/>
    </source>
</evidence>
<organism evidence="1 2">
    <name type="scientific">Desulfofervidus auxilii</name>
    <dbReference type="NCBI Taxonomy" id="1621989"/>
    <lineage>
        <taxon>Bacteria</taxon>
        <taxon>Pseudomonadati</taxon>
        <taxon>Thermodesulfobacteriota</taxon>
        <taxon>Candidatus Desulfofervidia</taxon>
        <taxon>Candidatus Desulfofervidales</taxon>
        <taxon>Candidatus Desulfofervidaceae</taxon>
        <taxon>Candidatus Desulfofervidus</taxon>
    </lineage>
</organism>
<sequence length="60" mass="7458">MCNEYESKNRERIKMKKEIEKWQREMEEKRRPSLERILTALEKFQKKHFTSNSQKTKKGI</sequence>
<gene>
    <name evidence="1" type="ORF">HS1_000894</name>
</gene>
<reference evidence="1 2" key="1">
    <citation type="submission" date="2015-10" db="EMBL/GenBank/DDBJ databases">
        <title>Candidatus Desulfofervidus auxilii, a hydrogenotrophic sulfate-reducing bacterium involved in the thermophilic anaerobic oxidation of methane.</title>
        <authorList>
            <person name="Krukenberg V."/>
            <person name="Richter M."/>
            <person name="Wegener G."/>
        </authorList>
    </citation>
    <scope>NUCLEOTIDE SEQUENCE [LARGE SCALE GENOMIC DNA]</scope>
    <source>
        <strain evidence="1 2">HS1</strain>
    </source>
</reference>
<accession>A0A7U4THZ2</accession>
<dbReference type="Proteomes" id="UP000070560">
    <property type="component" value="Chromosome"/>
</dbReference>
<dbReference type="AlphaFoldDB" id="A0A7U4THZ2"/>
<evidence type="ECO:0000313" key="2">
    <source>
        <dbReference type="Proteomes" id="UP000070560"/>
    </source>
</evidence>
<dbReference type="KEGG" id="daw:HS1_000894"/>
<name>A0A7U4THZ2_DESA2</name>
<keyword evidence="2" id="KW-1185">Reference proteome</keyword>